<accession>A0ABD2XF33</accession>
<gene>
    <name evidence="2" type="ORF">TKK_003534</name>
</gene>
<evidence type="ECO:0000256" key="1">
    <source>
        <dbReference type="SAM" id="MobiDB-lite"/>
    </source>
</evidence>
<evidence type="ECO:0000313" key="2">
    <source>
        <dbReference type="EMBL" id="KAL3403869.1"/>
    </source>
</evidence>
<reference evidence="2 3" key="1">
    <citation type="journal article" date="2024" name="bioRxiv">
        <title>A reference genome for Trichogramma kaykai: A tiny desert-dwelling parasitoid wasp with competing sex-ratio distorters.</title>
        <authorList>
            <person name="Culotta J."/>
            <person name="Lindsey A.R."/>
        </authorList>
    </citation>
    <scope>NUCLEOTIDE SEQUENCE [LARGE SCALE GENOMIC DNA]</scope>
    <source>
        <strain evidence="2 3">KSX58</strain>
    </source>
</reference>
<comment type="caution">
    <text evidence="2">The sequence shown here is derived from an EMBL/GenBank/DDBJ whole genome shotgun (WGS) entry which is preliminary data.</text>
</comment>
<protein>
    <submittedName>
        <fullName evidence="2">Uncharacterized protein</fullName>
    </submittedName>
</protein>
<name>A0ABD2XF33_9HYME</name>
<sequence length="316" mass="35885">MKTPLPRHFESRIQLAAAVLCTDHSLLFLHRVYECEPLASARKIFVYLGCCYVIEITGILSRDSRAKPIKLMQARKTREGDHFDAKKSKSKRVEKKVNRPAHSVYYHLRCAKLNARAFREFDARRATTLVSEGQRGETQRAKKAKNGKPNHVSAVGVGRDCKAHSKRKKVERRVATSSSSAHCIRRLFLTTRTDETRWGQLESSYVAANASGIGLCTNSKIGVLDKGERRNAVYIREPGIRMRAAAAASYFIVVDERDDNSTLQRSIVRPRGGCLHIMIFFGERISAAHAYLHFPSHYLFECRALYSENVENVLRY</sequence>
<dbReference type="AlphaFoldDB" id="A0ABD2XF33"/>
<proteinExistence type="predicted"/>
<keyword evidence="3" id="KW-1185">Reference proteome</keyword>
<dbReference type="Proteomes" id="UP001627154">
    <property type="component" value="Unassembled WGS sequence"/>
</dbReference>
<dbReference type="EMBL" id="JBJJXI010000028">
    <property type="protein sequence ID" value="KAL3403869.1"/>
    <property type="molecule type" value="Genomic_DNA"/>
</dbReference>
<organism evidence="2 3">
    <name type="scientific">Trichogramma kaykai</name>
    <dbReference type="NCBI Taxonomy" id="54128"/>
    <lineage>
        <taxon>Eukaryota</taxon>
        <taxon>Metazoa</taxon>
        <taxon>Ecdysozoa</taxon>
        <taxon>Arthropoda</taxon>
        <taxon>Hexapoda</taxon>
        <taxon>Insecta</taxon>
        <taxon>Pterygota</taxon>
        <taxon>Neoptera</taxon>
        <taxon>Endopterygota</taxon>
        <taxon>Hymenoptera</taxon>
        <taxon>Apocrita</taxon>
        <taxon>Proctotrupomorpha</taxon>
        <taxon>Chalcidoidea</taxon>
        <taxon>Trichogrammatidae</taxon>
        <taxon>Trichogramma</taxon>
    </lineage>
</organism>
<feature type="region of interest" description="Disordered" evidence="1">
    <location>
        <begin position="131"/>
        <end position="174"/>
    </location>
</feature>
<evidence type="ECO:0000313" key="3">
    <source>
        <dbReference type="Proteomes" id="UP001627154"/>
    </source>
</evidence>